<dbReference type="InterPro" id="IPR023214">
    <property type="entry name" value="HAD_sf"/>
</dbReference>
<gene>
    <name evidence="3" type="ORF">CHLRE_16g656750v5</name>
</gene>
<feature type="compositionally biased region" description="Polar residues" evidence="1">
    <location>
        <begin position="586"/>
        <end position="596"/>
    </location>
</feature>
<evidence type="ECO:0000313" key="4">
    <source>
        <dbReference type="Proteomes" id="UP000006906"/>
    </source>
</evidence>
<feature type="region of interest" description="Disordered" evidence="1">
    <location>
        <begin position="1"/>
        <end position="37"/>
    </location>
</feature>
<protein>
    <recommendedName>
        <fullName evidence="2">FCP1 homology domain-containing protein</fullName>
    </recommendedName>
</protein>
<feature type="region of interest" description="Disordered" evidence="1">
    <location>
        <begin position="546"/>
        <end position="614"/>
    </location>
</feature>
<dbReference type="InterPro" id="IPR004274">
    <property type="entry name" value="FCP1_dom"/>
</dbReference>
<feature type="compositionally biased region" description="Polar residues" evidence="1">
    <location>
        <begin position="13"/>
        <end position="31"/>
    </location>
</feature>
<dbReference type="RefSeq" id="XP_042915552.1">
    <property type="nucleotide sequence ID" value="XM_043070910.1"/>
</dbReference>
<reference evidence="3 4" key="1">
    <citation type="journal article" date="2007" name="Science">
        <title>The Chlamydomonas genome reveals the evolution of key animal and plant functions.</title>
        <authorList>
            <person name="Merchant S.S."/>
            <person name="Prochnik S.E."/>
            <person name="Vallon O."/>
            <person name="Harris E.H."/>
            <person name="Karpowicz S.J."/>
            <person name="Witman G.B."/>
            <person name="Terry A."/>
            <person name="Salamov A."/>
            <person name="Fritz-Laylin L.K."/>
            <person name="Marechal-Drouard L."/>
            <person name="Marshall W.F."/>
            <person name="Qu L.H."/>
            <person name="Nelson D.R."/>
            <person name="Sanderfoot A.A."/>
            <person name="Spalding M.H."/>
            <person name="Kapitonov V.V."/>
            <person name="Ren Q."/>
            <person name="Ferris P."/>
            <person name="Lindquist E."/>
            <person name="Shapiro H."/>
            <person name="Lucas S.M."/>
            <person name="Grimwood J."/>
            <person name="Schmutz J."/>
            <person name="Cardol P."/>
            <person name="Cerutti H."/>
            <person name="Chanfreau G."/>
            <person name="Chen C.L."/>
            <person name="Cognat V."/>
            <person name="Croft M.T."/>
            <person name="Dent R."/>
            <person name="Dutcher S."/>
            <person name="Fernandez E."/>
            <person name="Fukuzawa H."/>
            <person name="Gonzalez-Ballester D."/>
            <person name="Gonzalez-Halphen D."/>
            <person name="Hallmann A."/>
            <person name="Hanikenne M."/>
            <person name="Hippler M."/>
            <person name="Inwood W."/>
            <person name="Jabbari K."/>
            <person name="Kalanon M."/>
            <person name="Kuras R."/>
            <person name="Lefebvre P.A."/>
            <person name="Lemaire S.D."/>
            <person name="Lobanov A.V."/>
            <person name="Lohr M."/>
            <person name="Manuell A."/>
            <person name="Meier I."/>
            <person name="Mets L."/>
            <person name="Mittag M."/>
            <person name="Mittelmeier T."/>
            <person name="Moroney J.V."/>
            <person name="Moseley J."/>
            <person name="Napoli C."/>
            <person name="Nedelcu A.M."/>
            <person name="Niyogi K."/>
            <person name="Novoselov S.V."/>
            <person name="Paulsen I.T."/>
            <person name="Pazour G."/>
            <person name="Purton S."/>
            <person name="Ral J.P."/>
            <person name="Riano-Pachon D.M."/>
            <person name="Riekhof W."/>
            <person name="Rymarquis L."/>
            <person name="Schroda M."/>
            <person name="Stern D."/>
            <person name="Umen J."/>
            <person name="Willows R."/>
            <person name="Wilson N."/>
            <person name="Zimmer S.L."/>
            <person name="Allmer J."/>
            <person name="Balk J."/>
            <person name="Bisova K."/>
            <person name="Chen C.J."/>
            <person name="Elias M."/>
            <person name="Gendler K."/>
            <person name="Hauser C."/>
            <person name="Lamb M.R."/>
            <person name="Ledford H."/>
            <person name="Long J.C."/>
            <person name="Minagawa J."/>
            <person name="Page M.D."/>
            <person name="Pan J."/>
            <person name="Pootakham W."/>
            <person name="Roje S."/>
            <person name="Rose A."/>
            <person name="Stahlberg E."/>
            <person name="Terauchi A.M."/>
            <person name="Yang P."/>
            <person name="Ball S."/>
            <person name="Bowler C."/>
            <person name="Dieckmann C.L."/>
            <person name="Gladyshev V.N."/>
            <person name="Green P."/>
            <person name="Jorgensen R."/>
            <person name="Mayfield S."/>
            <person name="Mueller-Roeber B."/>
            <person name="Rajamani S."/>
            <person name="Sayre R.T."/>
            <person name="Brokstein P."/>
            <person name="Dubchak I."/>
            <person name="Goodstein D."/>
            <person name="Hornick L."/>
            <person name="Huang Y.W."/>
            <person name="Jhaveri J."/>
            <person name="Luo Y."/>
            <person name="Martinez D."/>
            <person name="Ngau W.C."/>
            <person name="Otillar B."/>
            <person name="Poliakov A."/>
            <person name="Porter A."/>
            <person name="Szajkowski L."/>
            <person name="Werner G."/>
            <person name="Zhou K."/>
            <person name="Grigoriev I.V."/>
            <person name="Rokhsar D.S."/>
            <person name="Grossman A.R."/>
        </authorList>
    </citation>
    <scope>NUCLEOTIDE SEQUENCE [LARGE SCALE GENOMIC DNA]</scope>
    <source>
        <strain evidence="4">CC-503</strain>
    </source>
</reference>
<feature type="region of interest" description="Disordered" evidence="1">
    <location>
        <begin position="342"/>
        <end position="368"/>
    </location>
</feature>
<dbReference type="InParanoid" id="A0A2K3CT99"/>
<dbReference type="InterPro" id="IPR036412">
    <property type="entry name" value="HAD-like_sf"/>
</dbReference>
<feature type="compositionally biased region" description="Low complexity" evidence="1">
    <location>
        <begin position="564"/>
        <end position="585"/>
    </location>
</feature>
<dbReference type="ExpressionAtlas" id="A0A2K3CT99">
    <property type="expression patterns" value="baseline and differential"/>
</dbReference>
<dbReference type="Pfam" id="PF03031">
    <property type="entry name" value="NIF"/>
    <property type="match status" value="1"/>
</dbReference>
<evidence type="ECO:0000256" key="1">
    <source>
        <dbReference type="SAM" id="MobiDB-lite"/>
    </source>
</evidence>
<dbReference type="Proteomes" id="UP000006906">
    <property type="component" value="Chromosome 16"/>
</dbReference>
<dbReference type="PROSITE" id="PS50969">
    <property type="entry name" value="FCP1"/>
    <property type="match status" value="1"/>
</dbReference>
<feature type="region of interest" description="Disordered" evidence="1">
    <location>
        <begin position="222"/>
        <end position="258"/>
    </location>
</feature>
<feature type="region of interest" description="Disordered" evidence="1">
    <location>
        <begin position="785"/>
        <end position="809"/>
    </location>
</feature>
<organism evidence="3 4">
    <name type="scientific">Chlamydomonas reinhardtii</name>
    <name type="common">Chlamydomonas smithii</name>
    <dbReference type="NCBI Taxonomy" id="3055"/>
    <lineage>
        <taxon>Eukaryota</taxon>
        <taxon>Viridiplantae</taxon>
        <taxon>Chlorophyta</taxon>
        <taxon>core chlorophytes</taxon>
        <taxon>Chlorophyceae</taxon>
        <taxon>CS clade</taxon>
        <taxon>Chlamydomonadales</taxon>
        <taxon>Chlamydomonadaceae</taxon>
        <taxon>Chlamydomonas</taxon>
    </lineage>
</organism>
<feature type="compositionally biased region" description="Basic residues" evidence="1">
    <location>
        <begin position="1"/>
        <end position="10"/>
    </location>
</feature>
<sequence>MCHISTPKHSRSNELSQGETSSSPQRGTSIGTDRPVGADCLNRDALRRHVLLRSANISQQRTDQVAGESPLTTATGARRTIVIDLDVLCCDVKVYGHAKRFVHRVWPRPHARLFLQTVSPHFRLAVWSRASAAHIDAALLALDPRKEFLPRRAPAPGTSSAAAAEETLLPVAQLDLGGAMGRNHRHARTQNHSHAESGMEDLLVWDGDEEDADVSYEEEEGFCTLDQEDDEDGDESEGKGRQLAASASEGGHADVEAGSRNTGVWTILDDGELVDPTDVVVLAADRATFGALQGSVIEVAPFEFNTSSAGTSGATGGPDDDVLLRLAAVLVRFMATAQATAPLPTPLPSQHQPWKPHGTASAAGAPAVASRTSVESDLQQLGLWGIRFGDTGSQTTATAAAAPPETAAAAASVAAAAALGGTASSSSDSTTRRLNAMVVVAAEAEAEGLCNQRAVVQQAAAAVQPRSPVLTTDVGLGMGWGHPRLSMLELVNLDSSSEDESEGEGDLEGEFQILGWHRLERRHRHAGMAGSLPALAPAGGGGSITGGAGAAASASRPQQPNVAGVRGRGQQQHRQQQQQLLQLQQPRSMPTLTTSRRLVRGPRSRMPGRSVSQLPPLIEEEEPLCEASGGAVCAGAAGDSPAAAAEGGTRSPPSSPASTSFCTTTTGTTSTSMPPDSAGVSRSGSQELQSGSAICTLDISQSNDAGARRENPAAGSAATTAAAWKLAHRSKSFGADKSRAQAPCFFFGRRHRNVVDATSASAAGNSPLPSCASLASPPLVMQGDACGSAASSGDSGSDSSGEGKPGGRLAGQLRRLVSALQRSVSSSGGGPRARVEAAPGLLPSSLLPALSSCSLGGKGDTSSTSTNTSVAQPLDAAAHDSPLPPPQLHSGLSATITSVPAGGCGGTALCADAALTTSQSLESVSDMTAASAVWMSGDSDQAQDPADARSSPCGFLWSTESAAAAVGPLLLLPHAGTCASSGKQSAIAGPVAHLGQAVCSEEAAEEEQAEGVEGQEVLQEEQGAAELLGQEPASPFTRGRITAALFI</sequence>
<dbReference type="OrthoDB" id="10689686at2759"/>
<evidence type="ECO:0000313" key="3">
    <source>
        <dbReference type="EMBL" id="PNW71498.1"/>
    </source>
</evidence>
<feature type="compositionally biased region" description="Low complexity" evidence="1">
    <location>
        <begin position="785"/>
        <end position="802"/>
    </location>
</feature>
<dbReference type="Gene3D" id="3.40.50.1000">
    <property type="entry name" value="HAD superfamily/HAD-like"/>
    <property type="match status" value="1"/>
</dbReference>
<dbReference type="SMART" id="SM00577">
    <property type="entry name" value="CPDc"/>
    <property type="match status" value="1"/>
</dbReference>
<proteinExistence type="predicted"/>
<dbReference type="AlphaFoldDB" id="A0A2K3CT99"/>
<feature type="domain" description="FCP1 homology" evidence="2">
    <location>
        <begin position="74"/>
        <end position="225"/>
    </location>
</feature>
<keyword evidence="4" id="KW-1185">Reference proteome</keyword>
<accession>A0A2K3CT99</accession>
<feature type="compositionally biased region" description="Acidic residues" evidence="1">
    <location>
        <begin position="222"/>
        <end position="235"/>
    </location>
</feature>
<feature type="compositionally biased region" description="Low complexity" evidence="1">
    <location>
        <begin position="637"/>
        <end position="677"/>
    </location>
</feature>
<dbReference type="KEGG" id="cre:CHLRE_16g656750v5"/>
<evidence type="ECO:0000259" key="2">
    <source>
        <dbReference type="PROSITE" id="PS50969"/>
    </source>
</evidence>
<name>A0A2K3CT99_CHLRE</name>
<feature type="region of interest" description="Disordered" evidence="1">
    <location>
        <begin position="637"/>
        <end position="687"/>
    </location>
</feature>
<dbReference type="EMBL" id="CM008977">
    <property type="protein sequence ID" value="PNW71498.1"/>
    <property type="molecule type" value="Genomic_DNA"/>
</dbReference>
<dbReference type="SUPFAM" id="SSF56784">
    <property type="entry name" value="HAD-like"/>
    <property type="match status" value="1"/>
</dbReference>
<dbReference type="Gramene" id="PNW71498">
    <property type="protein sequence ID" value="PNW71498"/>
    <property type="gene ID" value="CHLRE_16g656750v5"/>
</dbReference>
<dbReference type="GeneID" id="66056541"/>